<sequence>MIWYYSQYQRNVIKYLKNTKKNSLPHFQIECFAMFRAKVKAIPSNEQTETDLPASGVLLDHCFFDLDNLFDSKQRKISIINKGNHGDNDFLNTSIKFLMMKLKH</sequence>
<evidence type="ECO:0000313" key="1">
    <source>
        <dbReference type="EMBL" id="OEH48472.1"/>
    </source>
</evidence>
<name>A0A1E5JVB0_9GAMM</name>
<proteinExistence type="predicted"/>
<evidence type="ECO:0000313" key="2">
    <source>
        <dbReference type="Proteomes" id="UP000095229"/>
    </source>
</evidence>
<comment type="caution">
    <text evidence="1">The sequence shown here is derived from an EMBL/GenBank/DDBJ whole genome shotgun (WGS) entry which is preliminary data.</text>
</comment>
<keyword evidence="2" id="KW-1185">Reference proteome</keyword>
<reference evidence="1 2" key="1">
    <citation type="submission" date="2016-02" db="EMBL/GenBank/DDBJ databases">
        <title>Secondary metabolites in Legionella.</title>
        <authorList>
            <person name="Tobias N.J."/>
            <person name="Bode H.B."/>
        </authorList>
    </citation>
    <scope>NUCLEOTIDE SEQUENCE [LARGE SCALE GENOMIC DNA]</scope>
    <source>
        <strain evidence="1 2">DSM 19216</strain>
    </source>
</reference>
<organism evidence="1 2">
    <name type="scientific">Legionella parisiensis</name>
    <dbReference type="NCBI Taxonomy" id="45071"/>
    <lineage>
        <taxon>Bacteria</taxon>
        <taxon>Pseudomonadati</taxon>
        <taxon>Pseudomonadota</taxon>
        <taxon>Gammaproteobacteria</taxon>
        <taxon>Legionellales</taxon>
        <taxon>Legionellaceae</taxon>
        <taxon>Legionella</taxon>
    </lineage>
</organism>
<gene>
    <name evidence="1" type="ORF">lpari_00547</name>
</gene>
<dbReference type="Proteomes" id="UP000095229">
    <property type="component" value="Unassembled WGS sequence"/>
</dbReference>
<dbReference type="PATRIC" id="fig|45071.6.peg.1922"/>
<protein>
    <submittedName>
        <fullName evidence="1">Uncharacterized protein</fullName>
    </submittedName>
</protein>
<accession>A0A1E5JVB0</accession>
<dbReference type="AlphaFoldDB" id="A0A1E5JVB0"/>
<dbReference type="EMBL" id="LSOG01000016">
    <property type="protein sequence ID" value="OEH48472.1"/>
    <property type="molecule type" value="Genomic_DNA"/>
</dbReference>